<accession>A0A8S2DV68</accession>
<keyword evidence="1" id="KW-0175">Coiled coil</keyword>
<feature type="coiled-coil region" evidence="1">
    <location>
        <begin position="260"/>
        <end position="301"/>
    </location>
</feature>
<organism evidence="3 5">
    <name type="scientific">Didymodactylos carnosus</name>
    <dbReference type="NCBI Taxonomy" id="1234261"/>
    <lineage>
        <taxon>Eukaryota</taxon>
        <taxon>Metazoa</taxon>
        <taxon>Spiralia</taxon>
        <taxon>Gnathifera</taxon>
        <taxon>Rotifera</taxon>
        <taxon>Eurotatoria</taxon>
        <taxon>Bdelloidea</taxon>
        <taxon>Philodinida</taxon>
        <taxon>Philodinidae</taxon>
        <taxon>Didymodactylos</taxon>
    </lineage>
</organism>
<evidence type="ECO:0000313" key="4">
    <source>
        <dbReference type="EMBL" id="CAF3777751.1"/>
    </source>
</evidence>
<dbReference type="EMBL" id="CAJNOK010006610">
    <property type="protein sequence ID" value="CAF1008879.1"/>
    <property type="molecule type" value="Genomic_DNA"/>
</dbReference>
<dbReference type="Proteomes" id="UP000682733">
    <property type="component" value="Unassembled WGS sequence"/>
</dbReference>
<evidence type="ECO:0000313" key="5">
    <source>
        <dbReference type="Proteomes" id="UP000677228"/>
    </source>
</evidence>
<gene>
    <name evidence="3" type="ORF">OVA965_LOCUS14940</name>
    <name evidence="4" type="ORF">TMI583_LOCUS14941</name>
</gene>
<feature type="coiled-coil region" evidence="1">
    <location>
        <begin position="331"/>
        <end position="397"/>
    </location>
</feature>
<sequence>MADGDNFQEQQQNRAQRRLLFDGFNFQATNGGVNDASTRHQLNNPRHSPDLITDKMYTSPPEEKLQINNAEQDLSRFAISENSNSFPQSQQSCIIQLQNAKNLLHSMSRTNTGLYQQQQQSTVANIDNNNAENQLRNNEDLSVTQRNGQILMIDNPELSYYKSALESERARRSHSEKLIESQRLKLLEYEENLLQIKSSDMKKTLCMQQLEQMIPNIVDEWKQKELEYQKQLQQRDQRFTKVKHEKDQQFQENQLLHTQLKDKSEQIQQMIKDRERWKSEADQKQKDLSHIQQKLHQQETTNQQLKFEYEQVYLSIYLSIYAWLLFFCQMDDELKREISKLQRTIEHNEQDLEEKRVKLENVQKESTRVLTEHQTKIKQIELELDEQRRDNNVMKMELELRDAKYRAQTESLRIQLTRDYEIKLKSKLDEVTMKHSRLEDEFSELNRRKLLDQQDKYTQEVSQLKASYEVKIEDLLKKIEQLQIELDQMHTSSVSERQELAKKLQDVFETTLLKGTATNLIVRAKNRFIQMESDQSKRRADSDSYSLSNHALDIQQQQNYNLSTIRSLSNRINSLVDQTNKVHIGAFQNIDHHHQQQSNRGAQQQEWAVDMN</sequence>
<comment type="caution">
    <text evidence="3">The sequence shown here is derived from an EMBL/GenBank/DDBJ whole genome shotgun (WGS) entry which is preliminary data.</text>
</comment>
<protein>
    <submittedName>
        <fullName evidence="3">Uncharacterized protein</fullName>
    </submittedName>
</protein>
<feature type="compositionally biased region" description="Polar residues" evidence="2">
    <location>
        <begin position="32"/>
        <end position="46"/>
    </location>
</feature>
<dbReference type="AlphaFoldDB" id="A0A8S2DV68"/>
<dbReference type="EMBL" id="CAJOBA010006615">
    <property type="protein sequence ID" value="CAF3777751.1"/>
    <property type="molecule type" value="Genomic_DNA"/>
</dbReference>
<dbReference type="Proteomes" id="UP000677228">
    <property type="component" value="Unassembled WGS sequence"/>
</dbReference>
<proteinExistence type="predicted"/>
<evidence type="ECO:0000256" key="1">
    <source>
        <dbReference type="SAM" id="Coils"/>
    </source>
</evidence>
<feature type="coiled-coil region" evidence="1">
    <location>
        <begin position="428"/>
        <end position="492"/>
    </location>
</feature>
<feature type="compositionally biased region" description="Polar residues" evidence="2">
    <location>
        <begin position="596"/>
        <end position="606"/>
    </location>
</feature>
<name>A0A8S2DV68_9BILA</name>
<reference evidence="3" key="1">
    <citation type="submission" date="2021-02" db="EMBL/GenBank/DDBJ databases">
        <authorList>
            <person name="Nowell W R."/>
        </authorList>
    </citation>
    <scope>NUCLEOTIDE SEQUENCE</scope>
</reference>
<evidence type="ECO:0000256" key="2">
    <source>
        <dbReference type="SAM" id="MobiDB-lite"/>
    </source>
</evidence>
<evidence type="ECO:0000313" key="3">
    <source>
        <dbReference type="EMBL" id="CAF1008879.1"/>
    </source>
</evidence>
<feature type="non-terminal residue" evidence="3">
    <location>
        <position position="612"/>
    </location>
</feature>
<feature type="non-terminal residue" evidence="3">
    <location>
        <position position="1"/>
    </location>
</feature>
<feature type="region of interest" description="Disordered" evidence="2">
    <location>
        <begin position="592"/>
        <end position="612"/>
    </location>
</feature>
<feature type="region of interest" description="Disordered" evidence="2">
    <location>
        <begin position="32"/>
        <end position="52"/>
    </location>
</feature>